<evidence type="ECO:0000256" key="6">
    <source>
        <dbReference type="ARBA" id="ARBA00022982"/>
    </source>
</evidence>
<evidence type="ECO:0000256" key="4">
    <source>
        <dbReference type="ARBA" id="ARBA00022723"/>
    </source>
</evidence>
<dbReference type="AlphaFoldDB" id="B2KET6"/>
<evidence type="ECO:0000313" key="11">
    <source>
        <dbReference type="EMBL" id="ACC99032.1"/>
    </source>
</evidence>
<dbReference type="InterPro" id="IPR029035">
    <property type="entry name" value="DHS-like_NAD/FAD-binding_dom"/>
</dbReference>
<dbReference type="SUPFAM" id="SSF52402">
    <property type="entry name" value="Adenine nucleotide alpha hydrolases-like"/>
    <property type="match status" value="1"/>
</dbReference>
<dbReference type="PANTHER" id="PTHR43153:SF1">
    <property type="entry name" value="ELECTRON TRANSFER FLAVOPROTEIN SUBUNIT ALPHA, MITOCHONDRIAL"/>
    <property type="match status" value="1"/>
</dbReference>
<evidence type="ECO:0000256" key="1">
    <source>
        <dbReference type="ARBA" id="ARBA00005817"/>
    </source>
</evidence>
<keyword evidence="4" id="KW-0479">Metal-binding</keyword>
<feature type="binding site" evidence="9">
    <location>
        <begin position="311"/>
        <end position="312"/>
    </location>
    <ligand>
        <name>FAD</name>
        <dbReference type="ChEBI" id="CHEBI:57692"/>
    </ligand>
</feature>
<dbReference type="InterPro" id="IPR014730">
    <property type="entry name" value="ETF_a/b_N"/>
</dbReference>
<dbReference type="PROSITE" id="PS51379">
    <property type="entry name" value="4FE4S_FER_2"/>
    <property type="match status" value="2"/>
</dbReference>
<reference evidence="11 12" key="1">
    <citation type="journal article" date="2009" name="Appl. Environ. Microbiol.">
        <title>Genomic analysis of 'Elusimicrobium minutum,' the first cultivated representative of the phylum 'Elusimicrobia' (formerly termite group 1).</title>
        <authorList>
            <person name="Herlemann D.P.R."/>
            <person name="Geissinger O."/>
            <person name="Ikeda-Ohtsubo W."/>
            <person name="Kunin V."/>
            <person name="Sun H."/>
            <person name="Lapidus A."/>
            <person name="Hugenholtz P."/>
            <person name="Brune A."/>
        </authorList>
    </citation>
    <scope>NUCLEOTIDE SEQUENCE [LARGE SCALE GENOMIC DNA]</scope>
    <source>
        <strain evidence="11 12">Pei191</strain>
    </source>
</reference>
<dbReference type="PIRSF" id="PIRSF000089">
    <property type="entry name" value="Electra_flavoP_a"/>
    <property type="match status" value="1"/>
</dbReference>
<dbReference type="InterPro" id="IPR017900">
    <property type="entry name" value="4Fe4S_Fe_S_CS"/>
</dbReference>
<keyword evidence="6" id="KW-0249">Electron transport</keyword>
<feature type="binding site" evidence="9">
    <location>
        <begin position="325"/>
        <end position="329"/>
    </location>
    <ligand>
        <name>FAD</name>
        <dbReference type="ChEBI" id="CHEBI:57692"/>
    </ligand>
</feature>
<feature type="binding site" evidence="9">
    <location>
        <position position="286"/>
    </location>
    <ligand>
        <name>FAD</name>
        <dbReference type="ChEBI" id="CHEBI:57692"/>
    </ligand>
</feature>
<keyword evidence="2" id="KW-0813">Transport</keyword>
<evidence type="ECO:0000256" key="3">
    <source>
        <dbReference type="ARBA" id="ARBA00022630"/>
    </source>
</evidence>
<evidence type="ECO:0000256" key="5">
    <source>
        <dbReference type="ARBA" id="ARBA00022827"/>
    </source>
</evidence>
<dbReference type="InterPro" id="IPR001308">
    <property type="entry name" value="ETF_a/FixB"/>
</dbReference>
<comment type="cofactor">
    <cofactor evidence="9">
        <name>FAD</name>
        <dbReference type="ChEBI" id="CHEBI:57692"/>
    </cofactor>
    <text evidence="9">Binds 1 FAD per dimer.</text>
</comment>
<dbReference type="OrthoDB" id="9770286at2"/>
<gene>
    <name evidence="11" type="ordered locus">Emin_1484</name>
</gene>
<keyword evidence="5 9" id="KW-0274">FAD</keyword>
<dbReference type="Gene3D" id="3.40.50.620">
    <property type="entry name" value="HUPs"/>
    <property type="match status" value="1"/>
</dbReference>
<keyword evidence="12" id="KW-1185">Reference proteome</keyword>
<dbReference type="PROSITE" id="PS00198">
    <property type="entry name" value="4FE4S_FER_1"/>
    <property type="match status" value="1"/>
</dbReference>
<dbReference type="GO" id="GO:0046872">
    <property type="term" value="F:metal ion binding"/>
    <property type="evidence" value="ECO:0007669"/>
    <property type="project" value="UniProtKB-KW"/>
</dbReference>
<dbReference type="Proteomes" id="UP000001029">
    <property type="component" value="Chromosome"/>
</dbReference>
<dbReference type="GO" id="GO:0033539">
    <property type="term" value="P:fatty acid beta-oxidation using acyl-CoA dehydrogenase"/>
    <property type="evidence" value="ECO:0007669"/>
    <property type="project" value="TreeGrafter"/>
</dbReference>
<dbReference type="InterPro" id="IPR014731">
    <property type="entry name" value="ETF_asu_C"/>
</dbReference>
<dbReference type="GO" id="GO:0051536">
    <property type="term" value="F:iron-sulfur cluster binding"/>
    <property type="evidence" value="ECO:0007669"/>
    <property type="project" value="UniProtKB-KW"/>
</dbReference>
<dbReference type="PANTHER" id="PTHR43153">
    <property type="entry name" value="ELECTRON TRANSFER FLAVOPROTEIN ALPHA"/>
    <property type="match status" value="1"/>
</dbReference>
<dbReference type="EMBL" id="CP001055">
    <property type="protein sequence ID" value="ACC99032.1"/>
    <property type="molecule type" value="Genomic_DNA"/>
</dbReference>
<name>B2KET6_ELUMP</name>
<dbReference type="SUPFAM" id="SSF54862">
    <property type="entry name" value="4Fe-4S ferredoxins"/>
    <property type="match status" value="1"/>
</dbReference>
<dbReference type="InterPro" id="IPR033947">
    <property type="entry name" value="ETF_alpha_N"/>
</dbReference>
<evidence type="ECO:0000259" key="10">
    <source>
        <dbReference type="PROSITE" id="PS51379"/>
    </source>
</evidence>
<feature type="domain" description="4Fe-4S ferredoxin-type" evidence="10">
    <location>
        <begin position="1"/>
        <end position="28"/>
    </location>
</feature>
<accession>B2KET6</accession>
<dbReference type="CDD" id="cd01715">
    <property type="entry name" value="ETF_alpha"/>
    <property type="match status" value="1"/>
</dbReference>
<dbReference type="Pfam" id="PF01012">
    <property type="entry name" value="ETF"/>
    <property type="match status" value="1"/>
</dbReference>
<dbReference type="PROSITE" id="PS00696">
    <property type="entry name" value="ETF_ALPHA"/>
    <property type="match status" value="1"/>
</dbReference>
<protein>
    <submittedName>
        <fullName evidence="11">Electron transfer flavoprotein alpha subunit</fullName>
    </submittedName>
</protein>
<feature type="binding site" evidence="9">
    <location>
        <begin position="342"/>
        <end position="349"/>
    </location>
    <ligand>
        <name>FAD</name>
        <dbReference type="ChEBI" id="CHEBI:57692"/>
    </ligand>
</feature>
<evidence type="ECO:0000256" key="7">
    <source>
        <dbReference type="ARBA" id="ARBA00023004"/>
    </source>
</evidence>
<proteinExistence type="inferred from homology"/>
<dbReference type="KEGG" id="emi:Emin_1484"/>
<dbReference type="GO" id="GO:0050660">
    <property type="term" value="F:flavin adenine dinucleotide binding"/>
    <property type="evidence" value="ECO:0007669"/>
    <property type="project" value="InterPro"/>
</dbReference>
<dbReference type="InterPro" id="IPR017896">
    <property type="entry name" value="4Fe4S_Fe-S-bd"/>
</dbReference>
<feature type="domain" description="4Fe-4S ferredoxin-type" evidence="10">
    <location>
        <begin position="29"/>
        <end position="56"/>
    </location>
</feature>
<dbReference type="HOGENOM" id="CLU_034178_1_1_0"/>
<keyword evidence="3" id="KW-0285">Flavoprotein</keyword>
<dbReference type="InterPro" id="IPR014729">
    <property type="entry name" value="Rossmann-like_a/b/a_fold"/>
</dbReference>
<organism evidence="11 12">
    <name type="scientific">Elusimicrobium minutum (strain Pei191)</name>
    <dbReference type="NCBI Taxonomy" id="445932"/>
    <lineage>
        <taxon>Bacteria</taxon>
        <taxon>Pseudomonadati</taxon>
        <taxon>Elusimicrobiota</taxon>
        <taxon>Elusimicrobia</taxon>
        <taxon>Elusimicrobiales</taxon>
        <taxon>Elusimicrobiaceae</taxon>
        <taxon>Elusimicrobium</taxon>
    </lineage>
</organism>
<keyword evidence="8" id="KW-0411">Iron-sulfur</keyword>
<dbReference type="Pfam" id="PF00766">
    <property type="entry name" value="ETF_alpha"/>
    <property type="match status" value="1"/>
</dbReference>
<evidence type="ECO:0000256" key="2">
    <source>
        <dbReference type="ARBA" id="ARBA00022448"/>
    </source>
</evidence>
<dbReference type="SUPFAM" id="SSF52467">
    <property type="entry name" value="DHS-like NAD/FAD-binding domain"/>
    <property type="match status" value="1"/>
</dbReference>
<evidence type="ECO:0000313" key="12">
    <source>
        <dbReference type="Proteomes" id="UP000001029"/>
    </source>
</evidence>
<comment type="similarity">
    <text evidence="1">Belongs to the ETF alpha-subunit/FixB family.</text>
</comment>
<dbReference type="SMART" id="SM00893">
    <property type="entry name" value="ETF"/>
    <property type="match status" value="1"/>
</dbReference>
<dbReference type="GO" id="GO:0009055">
    <property type="term" value="F:electron transfer activity"/>
    <property type="evidence" value="ECO:0007669"/>
    <property type="project" value="InterPro"/>
</dbReference>
<dbReference type="RefSeq" id="WP_012415647.1">
    <property type="nucleotide sequence ID" value="NC_010644.1"/>
</dbReference>
<dbReference type="STRING" id="445932.Emin_1484"/>
<evidence type="ECO:0000256" key="9">
    <source>
        <dbReference type="PIRSR" id="PIRSR000089-1"/>
    </source>
</evidence>
<feature type="binding site" evidence="9">
    <location>
        <position position="363"/>
    </location>
    <ligand>
        <name>FAD</name>
        <dbReference type="ChEBI" id="CHEBI:57692"/>
    </ligand>
</feature>
<keyword evidence="7" id="KW-0408">Iron</keyword>
<dbReference type="Gene3D" id="3.40.50.1220">
    <property type="entry name" value="TPP-binding domain"/>
    <property type="match status" value="1"/>
</dbReference>
<evidence type="ECO:0000256" key="8">
    <source>
        <dbReference type="ARBA" id="ARBA00023014"/>
    </source>
</evidence>
<dbReference type="Pfam" id="PF12838">
    <property type="entry name" value="Fer4_7"/>
    <property type="match status" value="1"/>
</dbReference>
<dbReference type="Gene3D" id="3.30.70.20">
    <property type="match status" value="2"/>
</dbReference>
<dbReference type="InterPro" id="IPR018206">
    <property type="entry name" value="ETF_asu_C_CS"/>
</dbReference>
<sequence length="397" mass="42231">MINIGSNCIGCTKCVRICPFGALSMDGKKAVVNSACTLCGACIPECPVKCISMPSQTAVKADITAYKGVWVFMEVIEDKGVCKIRPVGYELLTKGRELANTLGEELCAVVIGSDMQSGFAEISSYGADKIYSVNAPGYKDYNTDAYASAMINLINKYKPSIVLYPSTFIGRDLSPRVAAEIHVGLTADCTGLSVNADRNLVQTRPAFGGNIMADILTPNHRPQMATVRPNVMKKEILKPGFSAAVIEESIAINPKAARVKILNKHIDDVHGMEKLDEAEVIISGGRGVKDSNGFTMLKDLANELGGAVGASRAAVDMGFVPKEKQVGQSGVTVRPKLYVACGISGAVQHIVGMDGSDTIIAVNKDPRAPIFNVCKFGIVGDASQILPKVIEEVKKSK</sequence>